<name>A0ABW0JJL6_9GAMM</name>
<dbReference type="RefSeq" id="WP_377303438.1">
    <property type="nucleotide sequence ID" value="NZ_JBHSMK010000003.1"/>
</dbReference>
<comment type="subcellular location">
    <subcellularLocation>
        <location evidence="1">Fimbrium</location>
    </subcellularLocation>
</comment>
<feature type="domain" description="Fimbrial-type adhesion" evidence="6">
    <location>
        <begin position="178"/>
        <end position="310"/>
    </location>
</feature>
<dbReference type="Gene3D" id="2.60.40.1090">
    <property type="entry name" value="Fimbrial-type adhesion domain"/>
    <property type="match status" value="1"/>
</dbReference>
<dbReference type="Gene3D" id="2.60.40.3310">
    <property type="match status" value="1"/>
</dbReference>
<protein>
    <submittedName>
        <fullName evidence="7">Fimbrial protein</fullName>
    </submittedName>
</protein>
<keyword evidence="3 5" id="KW-0732">Signal</keyword>
<gene>
    <name evidence="7" type="ORF">ACFPME_06845</name>
</gene>
<accession>A0ABW0JJL6</accession>
<comment type="similarity">
    <text evidence="2">Belongs to the fimbrial protein family.</text>
</comment>
<proteinExistence type="inferred from homology"/>
<evidence type="ECO:0000256" key="3">
    <source>
        <dbReference type="ARBA" id="ARBA00022729"/>
    </source>
</evidence>
<comment type="caution">
    <text evidence="7">The sequence shown here is derived from an EMBL/GenBank/DDBJ whole genome shotgun (WGS) entry which is preliminary data.</text>
</comment>
<dbReference type="InterPro" id="IPR050263">
    <property type="entry name" value="Bact_Fimbrial_Adh_Pro"/>
</dbReference>
<dbReference type="InterPro" id="IPR036937">
    <property type="entry name" value="Adhesion_dom_fimbrial_sf"/>
</dbReference>
<dbReference type="PANTHER" id="PTHR33420:SF3">
    <property type="entry name" value="FIMBRIAL SUBUNIT ELFA"/>
    <property type="match status" value="1"/>
</dbReference>
<evidence type="ECO:0000259" key="6">
    <source>
        <dbReference type="Pfam" id="PF00419"/>
    </source>
</evidence>
<evidence type="ECO:0000256" key="2">
    <source>
        <dbReference type="ARBA" id="ARBA00006671"/>
    </source>
</evidence>
<dbReference type="SUPFAM" id="SSF49401">
    <property type="entry name" value="Bacterial adhesins"/>
    <property type="match status" value="1"/>
</dbReference>
<dbReference type="EMBL" id="JBHSMK010000003">
    <property type="protein sequence ID" value="MFC5436267.1"/>
    <property type="molecule type" value="Genomic_DNA"/>
</dbReference>
<evidence type="ECO:0000256" key="4">
    <source>
        <dbReference type="ARBA" id="ARBA00023263"/>
    </source>
</evidence>
<dbReference type="Pfam" id="PF00419">
    <property type="entry name" value="Fimbrial"/>
    <property type="match status" value="1"/>
</dbReference>
<evidence type="ECO:0000256" key="5">
    <source>
        <dbReference type="SAM" id="SignalP"/>
    </source>
</evidence>
<feature type="chain" id="PRO_5046281072" evidence="5">
    <location>
        <begin position="24"/>
        <end position="310"/>
    </location>
</feature>
<evidence type="ECO:0000256" key="1">
    <source>
        <dbReference type="ARBA" id="ARBA00004561"/>
    </source>
</evidence>
<dbReference type="InterPro" id="IPR008966">
    <property type="entry name" value="Adhesion_dom_sf"/>
</dbReference>
<dbReference type="InterPro" id="IPR000259">
    <property type="entry name" value="Adhesion_dom_fimbrial"/>
</dbReference>
<evidence type="ECO:0000313" key="8">
    <source>
        <dbReference type="Proteomes" id="UP001596013"/>
    </source>
</evidence>
<organism evidence="7 8">
    <name type="scientific">Rhodanobacter umsongensis</name>
    <dbReference type="NCBI Taxonomy" id="633153"/>
    <lineage>
        <taxon>Bacteria</taxon>
        <taxon>Pseudomonadati</taxon>
        <taxon>Pseudomonadota</taxon>
        <taxon>Gammaproteobacteria</taxon>
        <taxon>Lysobacterales</taxon>
        <taxon>Rhodanobacteraceae</taxon>
        <taxon>Rhodanobacter</taxon>
    </lineage>
</organism>
<sequence length="310" mass="32102">MTRAICLWMALLLLALVPAVGSAKCKYSSGGPTTVTFSLPPTISIPANMADGTIIASTGQVSPANPPDITCGNVFGEMVIYGVANSRGSYLADNVTYETGIPGVGYRITHPTDYLTPYPQNSQYVTTTTFSVTSGLQLIKTGPIASGSVLASGDLADWQWGTLSPETFRLGNPITFTTPSCTIVTNPINVTLPVVTTSAFTGVGSTSGKTPFQIQLNCPAGTAVAKITMHTAAPDSHPGVVQPSGAGYAAGIGVQVLDGNSSPMVFETQTVVTPPNATTSIPYFAQYFQTAPAVTGGPVKATVTFDIFYQ</sequence>
<evidence type="ECO:0000313" key="7">
    <source>
        <dbReference type="EMBL" id="MFC5436267.1"/>
    </source>
</evidence>
<feature type="signal peptide" evidence="5">
    <location>
        <begin position="1"/>
        <end position="23"/>
    </location>
</feature>
<keyword evidence="4" id="KW-0281">Fimbrium</keyword>
<dbReference type="PANTHER" id="PTHR33420">
    <property type="entry name" value="FIMBRIAL SUBUNIT ELFA-RELATED"/>
    <property type="match status" value="1"/>
</dbReference>
<keyword evidence="8" id="KW-1185">Reference proteome</keyword>
<dbReference type="Proteomes" id="UP001596013">
    <property type="component" value="Unassembled WGS sequence"/>
</dbReference>
<reference evidence="8" key="1">
    <citation type="journal article" date="2019" name="Int. J. Syst. Evol. Microbiol.">
        <title>The Global Catalogue of Microorganisms (GCM) 10K type strain sequencing project: providing services to taxonomists for standard genome sequencing and annotation.</title>
        <authorList>
            <consortium name="The Broad Institute Genomics Platform"/>
            <consortium name="The Broad Institute Genome Sequencing Center for Infectious Disease"/>
            <person name="Wu L."/>
            <person name="Ma J."/>
        </authorList>
    </citation>
    <scope>NUCLEOTIDE SEQUENCE [LARGE SCALE GENOMIC DNA]</scope>
    <source>
        <strain evidence="8">JCM 17130</strain>
    </source>
</reference>